<feature type="signal peptide" evidence="13">
    <location>
        <begin position="1"/>
        <end position="22"/>
    </location>
</feature>
<reference evidence="16 17" key="1">
    <citation type="submission" date="2024-04" db="EMBL/GenBank/DDBJ databases">
        <title>Novel species of the genus Ideonella isolated from streams.</title>
        <authorList>
            <person name="Lu H."/>
        </authorList>
    </citation>
    <scope>NUCLEOTIDE SEQUENCE [LARGE SCALE GENOMIC DNA]</scope>
    <source>
        <strain evidence="16 17">BYS139W</strain>
    </source>
</reference>
<evidence type="ECO:0000256" key="4">
    <source>
        <dbReference type="ARBA" id="ARBA00022452"/>
    </source>
</evidence>
<keyword evidence="5 10" id="KW-0812">Transmembrane</keyword>
<evidence type="ECO:0000256" key="7">
    <source>
        <dbReference type="ARBA" id="ARBA00023136"/>
    </source>
</evidence>
<dbReference type="Gene3D" id="2.40.170.20">
    <property type="entry name" value="TonB-dependent receptor, beta-barrel domain"/>
    <property type="match status" value="1"/>
</dbReference>
<evidence type="ECO:0000256" key="1">
    <source>
        <dbReference type="ARBA" id="ARBA00004571"/>
    </source>
</evidence>
<keyword evidence="7 10" id="KW-0472">Membrane</keyword>
<keyword evidence="6 11" id="KW-0798">TonB box</keyword>
<dbReference type="RefSeq" id="WP_341376105.1">
    <property type="nucleotide sequence ID" value="NZ_JBBUTF010000022.1"/>
</dbReference>
<keyword evidence="3 10" id="KW-0813">Transport</keyword>
<accession>A0ABU9BIF2</accession>
<evidence type="ECO:0000256" key="3">
    <source>
        <dbReference type="ARBA" id="ARBA00022448"/>
    </source>
</evidence>
<evidence type="ECO:0000256" key="9">
    <source>
        <dbReference type="ARBA" id="ARBA00023237"/>
    </source>
</evidence>
<evidence type="ECO:0000256" key="12">
    <source>
        <dbReference type="SAM" id="MobiDB-lite"/>
    </source>
</evidence>
<feature type="region of interest" description="Disordered" evidence="12">
    <location>
        <begin position="67"/>
        <end position="98"/>
    </location>
</feature>
<evidence type="ECO:0000256" key="11">
    <source>
        <dbReference type="RuleBase" id="RU003357"/>
    </source>
</evidence>
<keyword evidence="13" id="KW-0732">Signal</keyword>
<evidence type="ECO:0000256" key="6">
    <source>
        <dbReference type="ARBA" id="ARBA00023077"/>
    </source>
</evidence>
<gene>
    <name evidence="16" type="ORF">AACH11_20350</name>
</gene>
<dbReference type="InterPro" id="IPR039426">
    <property type="entry name" value="TonB-dep_rcpt-like"/>
</dbReference>
<dbReference type="InterPro" id="IPR010105">
    <property type="entry name" value="TonB_sidphr_rcpt"/>
</dbReference>
<evidence type="ECO:0000256" key="5">
    <source>
        <dbReference type="ARBA" id="ARBA00022692"/>
    </source>
</evidence>
<dbReference type="InterPro" id="IPR012910">
    <property type="entry name" value="Plug_dom"/>
</dbReference>
<dbReference type="Pfam" id="PF00593">
    <property type="entry name" value="TonB_dep_Rec_b-barrel"/>
    <property type="match status" value="1"/>
</dbReference>
<sequence length="749" mass="80843">MAWPRAVACCTSLAAVAGPALAQSPSAEPPAATAPATATATATATVQAPAPAASATTALQPLKVRARAMAADRSAPTEGTGAYHAESTSTATGLNLSPRETPQAVTVITRQRIEDQALATVTDIVNAATGVTAKEYDSHRHGYKARGFDISSLLHDGLPMAWEASWAGGETLLPAEFYDRVEVVRGAAGLVAGVGDPGAAINLVQKRATARTLTGQAQLSLGSRSLREGMVDVSAPLDARGDLRGRVVALAGQQDSWRRYAQDNRQLLLATLGADLGPRTQLDVSWSVQRNDPKGPTWGALPTWYADGSDTDFGLSDTTAARWTRWLTDNRKLNVDLRHTLAGGWSLRGVLQRVQTESHSKLLYLYGYADATTGLGMSAWPGRYDTERTQDDLSLRASGPLQLFGRRHELSVNLHHARQDFAALGWGFDWAALDSVGDIRAWDGSYAEPAWTSASPYESYETRQTALSAVGRFSLADDLKLIAGLRQTRWRKDVTSSGVKLQADRLTPYLGLVLDLDERLSAYASHTSIFKPQTERDRYGAYLAPVIGRVSEVGLKGDFLDGRLQGQASLFHIRQDGLAQTDTGQYVPGTSPPVEASYASEGATSRGYELELTGSPSADWQLSAGWSHFIAEDAQGQAVNSDHPRRTLKLHTRWRLPAQWQAVTVGGGVNWESAVWADGSNPLGQAERVSQGAYALVSLMARWQVQPALALQLNVDNALDKRYYSQVGFYSSYGWGAPRTTRLSARYSF</sequence>
<dbReference type="Proteomes" id="UP001368500">
    <property type="component" value="Unassembled WGS sequence"/>
</dbReference>
<dbReference type="NCBIfam" id="TIGR01783">
    <property type="entry name" value="TonB-siderophor"/>
    <property type="match status" value="1"/>
</dbReference>
<keyword evidence="17" id="KW-1185">Reference proteome</keyword>
<dbReference type="Gene3D" id="2.170.130.10">
    <property type="entry name" value="TonB-dependent receptor, plug domain"/>
    <property type="match status" value="1"/>
</dbReference>
<dbReference type="SUPFAM" id="SSF56935">
    <property type="entry name" value="Porins"/>
    <property type="match status" value="1"/>
</dbReference>
<comment type="subcellular location">
    <subcellularLocation>
        <location evidence="1 10">Cell outer membrane</location>
        <topology evidence="1 10">Multi-pass membrane protein</topology>
    </subcellularLocation>
</comment>
<comment type="caution">
    <text evidence="16">The sequence shown here is derived from an EMBL/GenBank/DDBJ whole genome shotgun (WGS) entry which is preliminary data.</text>
</comment>
<keyword evidence="9 10" id="KW-0998">Cell outer membrane</keyword>
<evidence type="ECO:0000256" key="8">
    <source>
        <dbReference type="ARBA" id="ARBA00023170"/>
    </source>
</evidence>
<dbReference type="Pfam" id="PF07715">
    <property type="entry name" value="Plug"/>
    <property type="match status" value="1"/>
</dbReference>
<protein>
    <submittedName>
        <fullName evidence="16">TonB-dependent siderophore receptor</fullName>
    </submittedName>
</protein>
<feature type="compositionally biased region" description="Polar residues" evidence="12">
    <location>
        <begin position="86"/>
        <end position="98"/>
    </location>
</feature>
<keyword evidence="4 10" id="KW-1134">Transmembrane beta strand</keyword>
<dbReference type="PANTHER" id="PTHR32552:SF74">
    <property type="entry name" value="HYDROXAMATE SIDEROPHORE RECEPTOR FHUE"/>
    <property type="match status" value="1"/>
</dbReference>
<evidence type="ECO:0000259" key="15">
    <source>
        <dbReference type="Pfam" id="PF07715"/>
    </source>
</evidence>
<feature type="domain" description="TonB-dependent receptor plug" evidence="15">
    <location>
        <begin position="98"/>
        <end position="199"/>
    </location>
</feature>
<comment type="similarity">
    <text evidence="2 10 11">Belongs to the TonB-dependent receptor family.</text>
</comment>
<evidence type="ECO:0000313" key="17">
    <source>
        <dbReference type="Proteomes" id="UP001368500"/>
    </source>
</evidence>
<dbReference type="InterPro" id="IPR037066">
    <property type="entry name" value="Plug_dom_sf"/>
</dbReference>
<evidence type="ECO:0000259" key="14">
    <source>
        <dbReference type="Pfam" id="PF00593"/>
    </source>
</evidence>
<feature type="domain" description="TonB-dependent receptor-like beta-barrel" evidence="14">
    <location>
        <begin position="302"/>
        <end position="717"/>
    </location>
</feature>
<dbReference type="EMBL" id="JBBUTF010000022">
    <property type="protein sequence ID" value="MEK8028318.1"/>
    <property type="molecule type" value="Genomic_DNA"/>
</dbReference>
<evidence type="ECO:0000313" key="16">
    <source>
        <dbReference type="EMBL" id="MEK8028318.1"/>
    </source>
</evidence>
<organism evidence="16 17">
    <name type="scientific">Pseudaquabacterium rugosum</name>
    <dbReference type="NCBI Taxonomy" id="2984194"/>
    <lineage>
        <taxon>Bacteria</taxon>
        <taxon>Pseudomonadati</taxon>
        <taxon>Pseudomonadota</taxon>
        <taxon>Betaproteobacteria</taxon>
        <taxon>Burkholderiales</taxon>
        <taxon>Sphaerotilaceae</taxon>
        <taxon>Pseudaquabacterium</taxon>
    </lineage>
</organism>
<dbReference type="InterPro" id="IPR000531">
    <property type="entry name" value="Beta-barrel_TonB"/>
</dbReference>
<dbReference type="CDD" id="cd01347">
    <property type="entry name" value="ligand_gated_channel"/>
    <property type="match status" value="1"/>
</dbReference>
<dbReference type="PROSITE" id="PS52016">
    <property type="entry name" value="TONB_DEPENDENT_REC_3"/>
    <property type="match status" value="1"/>
</dbReference>
<feature type="chain" id="PRO_5046946050" evidence="13">
    <location>
        <begin position="23"/>
        <end position="749"/>
    </location>
</feature>
<name>A0ABU9BIF2_9BURK</name>
<evidence type="ECO:0000256" key="2">
    <source>
        <dbReference type="ARBA" id="ARBA00009810"/>
    </source>
</evidence>
<evidence type="ECO:0000256" key="10">
    <source>
        <dbReference type="PROSITE-ProRule" id="PRU01360"/>
    </source>
</evidence>
<proteinExistence type="inferred from homology"/>
<dbReference type="PANTHER" id="PTHR32552">
    <property type="entry name" value="FERRICHROME IRON RECEPTOR-RELATED"/>
    <property type="match status" value="1"/>
</dbReference>
<evidence type="ECO:0000256" key="13">
    <source>
        <dbReference type="SAM" id="SignalP"/>
    </source>
</evidence>
<keyword evidence="8 16" id="KW-0675">Receptor</keyword>
<dbReference type="InterPro" id="IPR036942">
    <property type="entry name" value="Beta-barrel_TonB_sf"/>
</dbReference>